<evidence type="ECO:0000256" key="8">
    <source>
        <dbReference type="ARBA" id="ARBA00035655"/>
    </source>
</evidence>
<sequence>MDTFTTLIDALFSPLWTPVLVGALIALLAFAQRWLTDQPLSCSTGFANLAGYLQPGATRDRDGDWRIVFLIGIVIGGLIAALTDGAPAWQGTAAEFGRFYTALVPESTLGSAIWWLAGGLLIGLGARLAGGCTSGHTIAGVAMGAPASLVASAVFFAVAVGTAQLAAWILGV</sequence>
<keyword evidence="2" id="KW-0813">Transport</keyword>
<protein>
    <submittedName>
        <fullName evidence="10">YeeE/YedE thiosulfate transporter family protein</fullName>
    </submittedName>
</protein>
<feature type="transmembrane region" description="Helical" evidence="9">
    <location>
        <begin position="12"/>
        <end position="31"/>
    </location>
</feature>
<keyword evidence="11" id="KW-1185">Reference proteome</keyword>
<evidence type="ECO:0000256" key="2">
    <source>
        <dbReference type="ARBA" id="ARBA00022448"/>
    </source>
</evidence>
<evidence type="ECO:0000256" key="1">
    <source>
        <dbReference type="ARBA" id="ARBA00004429"/>
    </source>
</evidence>
<feature type="transmembrane region" description="Helical" evidence="9">
    <location>
        <begin position="109"/>
        <end position="129"/>
    </location>
</feature>
<dbReference type="RefSeq" id="WP_322522292.1">
    <property type="nucleotide sequence ID" value="NZ_CP140153.1"/>
</dbReference>
<dbReference type="InterPro" id="IPR007272">
    <property type="entry name" value="Sulf_transp_TsuA/YedE"/>
</dbReference>
<evidence type="ECO:0000256" key="4">
    <source>
        <dbReference type="ARBA" id="ARBA00022519"/>
    </source>
</evidence>
<keyword evidence="4" id="KW-0997">Cell inner membrane</keyword>
<feature type="transmembrane region" description="Helical" evidence="9">
    <location>
        <begin position="141"/>
        <end position="170"/>
    </location>
</feature>
<keyword evidence="3" id="KW-1003">Cell membrane</keyword>
<evidence type="ECO:0000256" key="6">
    <source>
        <dbReference type="ARBA" id="ARBA00022989"/>
    </source>
</evidence>
<evidence type="ECO:0000256" key="3">
    <source>
        <dbReference type="ARBA" id="ARBA00022475"/>
    </source>
</evidence>
<dbReference type="PANTHER" id="PTHR30574:SF1">
    <property type="entry name" value="SULPHUR TRANSPORT DOMAIN-CONTAINING PROTEIN"/>
    <property type="match status" value="1"/>
</dbReference>
<accession>A0ABZ0YYQ7</accession>
<keyword evidence="5 9" id="KW-0812">Transmembrane</keyword>
<proteinExistence type="inferred from homology"/>
<dbReference type="PANTHER" id="PTHR30574">
    <property type="entry name" value="INNER MEMBRANE PROTEIN YEDE"/>
    <property type="match status" value="1"/>
</dbReference>
<evidence type="ECO:0000256" key="9">
    <source>
        <dbReference type="SAM" id="Phobius"/>
    </source>
</evidence>
<dbReference type="EMBL" id="CP140153">
    <property type="protein sequence ID" value="WQH17320.1"/>
    <property type="molecule type" value="Genomic_DNA"/>
</dbReference>
<reference evidence="10 11" key="1">
    <citation type="submission" date="2023-11" db="EMBL/GenBank/DDBJ databases">
        <title>MicrobeMod: A computational toolkit for identifying prokaryotic methylation and restriction-modification with nanopore sequencing.</title>
        <authorList>
            <person name="Crits-Christoph A."/>
            <person name="Kang S.C."/>
            <person name="Lee H."/>
            <person name="Ostrov N."/>
        </authorList>
    </citation>
    <scope>NUCLEOTIDE SEQUENCE [LARGE SCALE GENOMIC DNA]</scope>
    <source>
        <strain evidence="10 11">ATCC 49870</strain>
    </source>
</reference>
<name>A0ABZ0YYQ7_9GAMM</name>
<evidence type="ECO:0000313" key="10">
    <source>
        <dbReference type="EMBL" id="WQH17320.1"/>
    </source>
</evidence>
<comment type="similarity">
    <text evidence="8">Belongs to the TsuA/YedE (TC 9.B.102) family.</text>
</comment>
<feature type="transmembrane region" description="Helical" evidence="9">
    <location>
        <begin position="67"/>
        <end position="89"/>
    </location>
</feature>
<evidence type="ECO:0000256" key="5">
    <source>
        <dbReference type="ARBA" id="ARBA00022692"/>
    </source>
</evidence>
<comment type="subcellular location">
    <subcellularLocation>
        <location evidence="1">Cell inner membrane</location>
        <topology evidence="1">Multi-pass membrane protein</topology>
    </subcellularLocation>
</comment>
<keyword evidence="7 9" id="KW-0472">Membrane</keyword>
<dbReference type="Pfam" id="PF04143">
    <property type="entry name" value="Sulf_transp"/>
    <property type="match status" value="1"/>
</dbReference>
<evidence type="ECO:0000313" key="11">
    <source>
        <dbReference type="Proteomes" id="UP001327459"/>
    </source>
</evidence>
<organism evidence="10 11">
    <name type="scientific">Guyparkeria halophila</name>
    <dbReference type="NCBI Taxonomy" id="47960"/>
    <lineage>
        <taxon>Bacteria</taxon>
        <taxon>Pseudomonadati</taxon>
        <taxon>Pseudomonadota</taxon>
        <taxon>Gammaproteobacteria</taxon>
        <taxon>Chromatiales</taxon>
        <taxon>Thioalkalibacteraceae</taxon>
        <taxon>Guyparkeria</taxon>
    </lineage>
</organism>
<evidence type="ECO:0000256" key="7">
    <source>
        <dbReference type="ARBA" id="ARBA00023136"/>
    </source>
</evidence>
<dbReference type="Proteomes" id="UP001327459">
    <property type="component" value="Chromosome"/>
</dbReference>
<keyword evidence="6 9" id="KW-1133">Transmembrane helix</keyword>
<gene>
    <name evidence="10" type="ORF">SR882_05285</name>
</gene>